<dbReference type="Gene3D" id="3.30.70.100">
    <property type="match status" value="1"/>
</dbReference>
<gene>
    <name evidence="2" type="ORF">NS258_16770</name>
</gene>
<dbReference type="PATRIC" id="fig|33051.5.peg.1073"/>
<evidence type="ECO:0000313" key="3">
    <source>
        <dbReference type="Proteomes" id="UP000074410"/>
    </source>
</evidence>
<evidence type="ECO:0000313" key="2">
    <source>
        <dbReference type="EMBL" id="KTW06590.1"/>
    </source>
</evidence>
<proteinExistence type="predicted"/>
<dbReference type="EMBL" id="LDTC01000176">
    <property type="protein sequence ID" value="KTW06590.1"/>
    <property type="molecule type" value="Genomic_DNA"/>
</dbReference>
<sequence>MTDRTGQIAVIFVSTRTDSDPQGYAAAAEAMDALASRQPGYCGVDSARGADGLGITVSWWADEASALAWRAHPEHAAIRDRGRAEWYARYEVAVAQVGRSYGWQADCDFEQNASICTPLP</sequence>
<name>A0A147J4U6_9SPHN</name>
<feature type="domain" description="ABM" evidence="1">
    <location>
        <begin position="9"/>
        <end position="80"/>
    </location>
</feature>
<dbReference type="InterPro" id="IPR011008">
    <property type="entry name" value="Dimeric_a/b-barrel"/>
</dbReference>
<dbReference type="InterPro" id="IPR052936">
    <property type="entry name" value="Jasmonate_Hydroxylase-like"/>
</dbReference>
<dbReference type="RefSeq" id="WP_058718156.1">
    <property type="nucleotide sequence ID" value="NZ_LDTC01000176.1"/>
</dbReference>
<organism evidence="2 3">
    <name type="scientific">Sphingomonas sanguinis</name>
    <dbReference type="NCBI Taxonomy" id="33051"/>
    <lineage>
        <taxon>Bacteria</taxon>
        <taxon>Pseudomonadati</taxon>
        <taxon>Pseudomonadota</taxon>
        <taxon>Alphaproteobacteria</taxon>
        <taxon>Sphingomonadales</taxon>
        <taxon>Sphingomonadaceae</taxon>
        <taxon>Sphingomonas</taxon>
    </lineage>
</organism>
<keyword evidence="2" id="KW-0560">Oxidoreductase</keyword>
<dbReference type="AlphaFoldDB" id="A0A147J4U6"/>
<evidence type="ECO:0000259" key="1">
    <source>
        <dbReference type="Pfam" id="PF03992"/>
    </source>
</evidence>
<dbReference type="SUPFAM" id="SSF54909">
    <property type="entry name" value="Dimeric alpha+beta barrel"/>
    <property type="match status" value="1"/>
</dbReference>
<comment type="caution">
    <text evidence="2">The sequence shown here is derived from an EMBL/GenBank/DDBJ whole genome shotgun (WGS) entry which is preliminary data.</text>
</comment>
<dbReference type="GO" id="GO:0004497">
    <property type="term" value="F:monooxygenase activity"/>
    <property type="evidence" value="ECO:0007669"/>
    <property type="project" value="UniProtKB-KW"/>
</dbReference>
<dbReference type="InterPro" id="IPR007138">
    <property type="entry name" value="ABM_dom"/>
</dbReference>
<protein>
    <submittedName>
        <fullName evidence="2">Antibiotic biosynthesis monooxygenase</fullName>
    </submittedName>
</protein>
<dbReference type="PANTHER" id="PTHR37811:SF2">
    <property type="entry name" value="ABM DOMAIN-CONTAINING PROTEIN"/>
    <property type="match status" value="1"/>
</dbReference>
<dbReference type="PANTHER" id="PTHR37811">
    <property type="entry name" value="BLL5343 PROTEIN"/>
    <property type="match status" value="1"/>
</dbReference>
<dbReference type="Proteomes" id="UP000074410">
    <property type="component" value="Unassembled WGS sequence"/>
</dbReference>
<accession>A0A147J4U6</accession>
<keyword evidence="2" id="KW-0503">Monooxygenase</keyword>
<dbReference type="Pfam" id="PF03992">
    <property type="entry name" value="ABM"/>
    <property type="match status" value="1"/>
</dbReference>
<reference evidence="2 3" key="1">
    <citation type="journal article" date="2016" name="Front. Microbiol.">
        <title>Genomic Resource of Rice Seed Associated Bacteria.</title>
        <authorList>
            <person name="Midha S."/>
            <person name="Bansal K."/>
            <person name="Sharma S."/>
            <person name="Kumar N."/>
            <person name="Patil P.P."/>
            <person name="Chaudhry V."/>
            <person name="Patil P.B."/>
        </authorList>
    </citation>
    <scope>NUCLEOTIDE SEQUENCE [LARGE SCALE GENOMIC DNA]</scope>
    <source>
        <strain evidence="2 3">NS258</strain>
    </source>
</reference>